<dbReference type="Gene3D" id="2.60.120.10">
    <property type="entry name" value="Jelly Rolls"/>
    <property type="match status" value="1"/>
</dbReference>
<sequence length="230" mass="26659">MADKSKLWYLENFNLFTNLKQDSMMELNKITVEKEIDKNQPIYFPNEPSSSIFFLKTGRVKISRYSPDGKEMILAFINPGEVFGEMSYLGEGERTDIAVTVEPSYICAINKDDFAKFIEKNPALNLRITRLIGLKLKSYSERIEDLVFKDAKQRVVTFLIKLAEDNGKKIGEQIFVKPFLRHQDIADLTACARQTVNDVLTDLREKGIIDFDRKKLLINRFEELKAYLKK</sequence>
<dbReference type="AlphaFoldDB" id="I0AKZ3"/>
<protein>
    <submittedName>
        <fullName evidence="6">cAMP-binding protein</fullName>
    </submittedName>
</protein>
<keyword evidence="7" id="KW-1185">Reference proteome</keyword>
<dbReference type="SMART" id="SM00419">
    <property type="entry name" value="HTH_CRP"/>
    <property type="match status" value="1"/>
</dbReference>
<keyword evidence="2" id="KW-0238">DNA-binding</keyword>
<dbReference type="CDD" id="cd00038">
    <property type="entry name" value="CAP_ED"/>
    <property type="match status" value="1"/>
</dbReference>
<evidence type="ECO:0000259" key="5">
    <source>
        <dbReference type="PROSITE" id="PS51063"/>
    </source>
</evidence>
<evidence type="ECO:0000256" key="1">
    <source>
        <dbReference type="ARBA" id="ARBA00023015"/>
    </source>
</evidence>
<dbReference type="PROSITE" id="PS51063">
    <property type="entry name" value="HTH_CRP_2"/>
    <property type="match status" value="1"/>
</dbReference>
<dbReference type="SUPFAM" id="SSF46785">
    <property type="entry name" value="Winged helix' DNA-binding domain"/>
    <property type="match status" value="1"/>
</dbReference>
<dbReference type="Pfam" id="PF00027">
    <property type="entry name" value="cNMP_binding"/>
    <property type="match status" value="1"/>
</dbReference>
<feature type="domain" description="Cyclic nucleotide-binding" evidence="4">
    <location>
        <begin position="15"/>
        <end position="118"/>
    </location>
</feature>
<dbReference type="PROSITE" id="PS50042">
    <property type="entry name" value="CNMP_BINDING_3"/>
    <property type="match status" value="1"/>
</dbReference>
<dbReference type="CDD" id="cd00092">
    <property type="entry name" value="HTH_CRP"/>
    <property type="match status" value="1"/>
</dbReference>
<dbReference type="SMART" id="SM00100">
    <property type="entry name" value="cNMP"/>
    <property type="match status" value="1"/>
</dbReference>
<evidence type="ECO:0000313" key="6">
    <source>
        <dbReference type="EMBL" id="AFH49650.1"/>
    </source>
</evidence>
<dbReference type="InterPro" id="IPR000595">
    <property type="entry name" value="cNMP-bd_dom"/>
</dbReference>
<dbReference type="PANTHER" id="PTHR24567:SF68">
    <property type="entry name" value="DNA-BINDING TRANSCRIPTIONAL DUAL REGULATOR CRP"/>
    <property type="match status" value="1"/>
</dbReference>
<dbReference type="InterPro" id="IPR050397">
    <property type="entry name" value="Env_Response_Regulators"/>
</dbReference>
<dbReference type="STRING" id="945713.IALB_1944"/>
<evidence type="ECO:0000256" key="3">
    <source>
        <dbReference type="ARBA" id="ARBA00023163"/>
    </source>
</evidence>
<proteinExistence type="predicted"/>
<dbReference type="GO" id="GO:0003677">
    <property type="term" value="F:DNA binding"/>
    <property type="evidence" value="ECO:0007669"/>
    <property type="project" value="UniProtKB-KW"/>
</dbReference>
<reference evidence="6 7" key="1">
    <citation type="journal article" date="2012" name="Front. Microbiol.">
        <title>Complete genome of Ignavibacterium album, a metabolically versatile, flagellated, facultative anaerobe from the phylum Chlorobi.</title>
        <authorList>
            <person name="Liu Z."/>
            <person name="Frigaard N.-U."/>
            <person name="Vogl K."/>
            <person name="Iino T."/>
            <person name="Ohkuma M."/>
            <person name="Overmann J."/>
            <person name="Bryant D.A."/>
        </authorList>
    </citation>
    <scope>NUCLEOTIDE SEQUENCE [LARGE SCALE GENOMIC DNA]</scope>
    <source>
        <strain evidence="7">DSM 19864 / JCM 16511 / NBRC 101810 / Mat9-16</strain>
    </source>
</reference>
<dbReference type="GO" id="GO:0003700">
    <property type="term" value="F:DNA-binding transcription factor activity"/>
    <property type="evidence" value="ECO:0007669"/>
    <property type="project" value="TreeGrafter"/>
</dbReference>
<dbReference type="SUPFAM" id="SSF51206">
    <property type="entry name" value="cAMP-binding domain-like"/>
    <property type="match status" value="1"/>
</dbReference>
<dbReference type="InterPro" id="IPR012318">
    <property type="entry name" value="HTH_CRP"/>
</dbReference>
<evidence type="ECO:0000256" key="2">
    <source>
        <dbReference type="ARBA" id="ARBA00023125"/>
    </source>
</evidence>
<dbReference type="HOGENOM" id="CLU_075053_3_2_10"/>
<dbReference type="RefSeq" id="WP_014560799.1">
    <property type="nucleotide sequence ID" value="NC_017464.1"/>
</dbReference>
<dbReference type="Proteomes" id="UP000007394">
    <property type="component" value="Chromosome"/>
</dbReference>
<gene>
    <name evidence="6" type="ordered locus">IALB_1944</name>
</gene>
<dbReference type="GO" id="GO:0005829">
    <property type="term" value="C:cytosol"/>
    <property type="evidence" value="ECO:0007669"/>
    <property type="project" value="TreeGrafter"/>
</dbReference>
<dbReference type="InterPro" id="IPR036388">
    <property type="entry name" value="WH-like_DNA-bd_sf"/>
</dbReference>
<dbReference type="KEGG" id="ial:IALB_1944"/>
<dbReference type="InterPro" id="IPR036390">
    <property type="entry name" value="WH_DNA-bd_sf"/>
</dbReference>
<evidence type="ECO:0000259" key="4">
    <source>
        <dbReference type="PROSITE" id="PS50042"/>
    </source>
</evidence>
<dbReference type="InterPro" id="IPR018490">
    <property type="entry name" value="cNMP-bd_dom_sf"/>
</dbReference>
<accession>I0AKZ3</accession>
<keyword evidence="1" id="KW-0805">Transcription regulation</keyword>
<organism evidence="6 7">
    <name type="scientific">Ignavibacterium album (strain DSM 19864 / JCM 16511 / NBRC 101810 / Mat9-16)</name>
    <dbReference type="NCBI Taxonomy" id="945713"/>
    <lineage>
        <taxon>Bacteria</taxon>
        <taxon>Pseudomonadati</taxon>
        <taxon>Ignavibacteriota</taxon>
        <taxon>Ignavibacteria</taxon>
        <taxon>Ignavibacteriales</taxon>
        <taxon>Ignavibacteriaceae</taxon>
        <taxon>Ignavibacterium</taxon>
    </lineage>
</organism>
<dbReference type="InterPro" id="IPR014710">
    <property type="entry name" value="RmlC-like_jellyroll"/>
</dbReference>
<dbReference type="Gene3D" id="1.10.10.10">
    <property type="entry name" value="Winged helix-like DNA-binding domain superfamily/Winged helix DNA-binding domain"/>
    <property type="match status" value="1"/>
</dbReference>
<feature type="domain" description="HTH crp-type" evidence="5">
    <location>
        <begin position="149"/>
        <end position="222"/>
    </location>
</feature>
<name>I0AKZ3_IGNAJ</name>
<dbReference type="Pfam" id="PF13545">
    <property type="entry name" value="HTH_Crp_2"/>
    <property type="match status" value="1"/>
</dbReference>
<dbReference type="PANTHER" id="PTHR24567">
    <property type="entry name" value="CRP FAMILY TRANSCRIPTIONAL REGULATORY PROTEIN"/>
    <property type="match status" value="1"/>
</dbReference>
<dbReference type="EMBL" id="CP003418">
    <property type="protein sequence ID" value="AFH49650.1"/>
    <property type="molecule type" value="Genomic_DNA"/>
</dbReference>
<dbReference type="eggNOG" id="COG0664">
    <property type="taxonomic scope" value="Bacteria"/>
</dbReference>
<keyword evidence="3" id="KW-0804">Transcription</keyword>
<evidence type="ECO:0000313" key="7">
    <source>
        <dbReference type="Proteomes" id="UP000007394"/>
    </source>
</evidence>